<dbReference type="PANTHER" id="PTHR33975">
    <property type="entry name" value="MYELIN-ASSOCIATED OLIGODENDROCYTE BASIC PROTEIN"/>
    <property type="match status" value="1"/>
</dbReference>
<gene>
    <name evidence="4" type="ORF">HYH02_008142</name>
</gene>
<dbReference type="EMBL" id="JAEHOD010000024">
    <property type="protein sequence ID" value="KAG2446988.1"/>
    <property type="molecule type" value="Genomic_DNA"/>
</dbReference>
<feature type="transmembrane region" description="Helical" evidence="3">
    <location>
        <begin position="151"/>
        <end position="172"/>
    </location>
</feature>
<keyword evidence="1" id="KW-0175">Coiled coil</keyword>
<dbReference type="InterPro" id="IPR010903">
    <property type="entry name" value="DUF1517"/>
</dbReference>
<dbReference type="PANTHER" id="PTHR33975:SF2">
    <property type="entry name" value="MYELIN-ASSOCIATED OLIGODENDROCYTE BASIC PROTEIN"/>
    <property type="match status" value="1"/>
</dbReference>
<feature type="coiled-coil region" evidence="1">
    <location>
        <begin position="220"/>
        <end position="247"/>
    </location>
</feature>
<feature type="region of interest" description="Disordered" evidence="2">
    <location>
        <begin position="301"/>
        <end position="326"/>
    </location>
</feature>
<evidence type="ECO:0000256" key="2">
    <source>
        <dbReference type="SAM" id="MobiDB-lite"/>
    </source>
</evidence>
<keyword evidence="3" id="KW-1133">Transmembrane helix</keyword>
<evidence type="ECO:0000256" key="3">
    <source>
        <dbReference type="SAM" id="Phobius"/>
    </source>
</evidence>
<comment type="caution">
    <text evidence="4">The sequence shown here is derived from an EMBL/GenBank/DDBJ whole genome shotgun (WGS) entry which is preliminary data.</text>
</comment>
<keyword evidence="3" id="KW-0472">Membrane</keyword>
<evidence type="ECO:0000313" key="5">
    <source>
        <dbReference type="Proteomes" id="UP000613740"/>
    </source>
</evidence>
<protein>
    <submittedName>
        <fullName evidence="4">Uncharacterized protein</fullName>
    </submittedName>
</protein>
<sequence>MAFGGSHGKPSEFGRRPRWWQLLTSALSSAGRFVALALVVASLVLAAPGAALAKGSGGRVGGRSFGGGGGFGGGSSSRSYGGGGSSFSRSSYSRSAYGGGGYGGHGGFSIGRTMMAFPFNGIYMSLSGPTAVGSAAIGSGTSYAAAEATRYAIASLISSVFWIVVIRAYWVYVTSSPTGLSFDTFLGRSGGRGGAASGSGGAGDAAWAAREPVALCRVQVAVLASAREELQTKLERLADEVDTRSKKGLQTLLHEAALLLLRHREAFAYGAVQEVAAAGEAAAEVAFDRMSLAERSRFKEETLSNVQGRRRRAGAAAHSSASERRSEEDELVVVTLLLSARPNEAAASPSPNGGWLMPGGGGAAAAAAPSLLGVARAAAVRGASRGSGGSGGSGGSEAGGAGGVWGSMLRAAGIGKASQGLEDVEAGGWVAADRLDGAAGVGRALLALSGVRSGQVLAVEVLWTPEQAGDAFSRTHLLEDYPHLAPLL</sequence>
<keyword evidence="3" id="KW-0812">Transmembrane</keyword>
<keyword evidence="5" id="KW-1185">Reference proteome</keyword>
<evidence type="ECO:0000313" key="4">
    <source>
        <dbReference type="EMBL" id="KAG2446988.1"/>
    </source>
</evidence>
<dbReference type="AlphaFoldDB" id="A0A835WGP0"/>
<dbReference type="Proteomes" id="UP000613740">
    <property type="component" value="Unassembled WGS sequence"/>
</dbReference>
<dbReference type="OrthoDB" id="542507at2759"/>
<dbReference type="Pfam" id="PF07466">
    <property type="entry name" value="DUF1517"/>
    <property type="match status" value="2"/>
</dbReference>
<feature type="transmembrane region" description="Helical" evidence="3">
    <location>
        <begin position="33"/>
        <end position="53"/>
    </location>
</feature>
<organism evidence="4 5">
    <name type="scientific">Chlamydomonas schloesseri</name>
    <dbReference type="NCBI Taxonomy" id="2026947"/>
    <lineage>
        <taxon>Eukaryota</taxon>
        <taxon>Viridiplantae</taxon>
        <taxon>Chlorophyta</taxon>
        <taxon>core chlorophytes</taxon>
        <taxon>Chlorophyceae</taxon>
        <taxon>CS clade</taxon>
        <taxon>Chlamydomonadales</taxon>
        <taxon>Chlamydomonadaceae</taxon>
        <taxon>Chlamydomonas</taxon>
    </lineage>
</organism>
<name>A0A835WGP0_9CHLO</name>
<reference evidence="4" key="1">
    <citation type="journal article" date="2020" name="bioRxiv">
        <title>Comparative genomics of Chlamydomonas.</title>
        <authorList>
            <person name="Craig R.J."/>
            <person name="Hasan A.R."/>
            <person name="Ness R.W."/>
            <person name="Keightley P.D."/>
        </authorList>
    </citation>
    <scope>NUCLEOTIDE SEQUENCE</scope>
    <source>
        <strain evidence="4">CCAP 11/173</strain>
    </source>
</reference>
<evidence type="ECO:0000256" key="1">
    <source>
        <dbReference type="SAM" id="Coils"/>
    </source>
</evidence>
<accession>A0A835WGP0</accession>
<dbReference type="InterPro" id="IPR053023">
    <property type="entry name" value="FLAP_modulator"/>
</dbReference>
<proteinExistence type="predicted"/>